<dbReference type="InterPro" id="IPR017756">
    <property type="entry name" value="TM_Gly-Cys-Arg_CS"/>
</dbReference>
<dbReference type="EMBL" id="AP026866">
    <property type="protein sequence ID" value="BDS08072.1"/>
    <property type="molecule type" value="Genomic_DNA"/>
</dbReference>
<feature type="region of interest" description="Disordered" evidence="1">
    <location>
        <begin position="1"/>
        <end position="23"/>
    </location>
</feature>
<evidence type="ECO:0008006" key="3">
    <source>
        <dbReference type="Google" id="ProtNLM"/>
    </source>
</evidence>
<sequence length="267" mass="28917">MNCSALDVTRPSGSVHYPTPPTHPNNMNMKHITAMVAASAAITGSALAQSVTGTLAHWDFVDGVQGQASLAPEKNGIDCVTPKKVYPEGLGYSWSTIDSEDGTYYGANCFGYWNANDCVIFDVNFANEAVGAITEVNFDVGNYGKYTGRYSDWNINEVELRVFKNGTEISSRGQFIATFDDGTASNPWTASSDQTFDVSSLGLTSENGSSDTFRFAIFVTDDKYSSNYSRIALDNFRVNGHVDCVPEPASAALLGLAGFAMLLRRRR</sequence>
<evidence type="ECO:0000313" key="2">
    <source>
        <dbReference type="EMBL" id="BDS08072.1"/>
    </source>
</evidence>
<dbReference type="AlphaFoldDB" id="A0AAT9FQ99"/>
<protein>
    <recommendedName>
        <fullName evidence="3">PEP-CTERM protein-sorting domain-containing protein</fullName>
    </recommendedName>
</protein>
<dbReference type="KEGG" id="osu:NT6N_31120"/>
<name>A0AAT9FQ99_9BACT</name>
<proteinExistence type="predicted"/>
<dbReference type="NCBIfam" id="TIGR02595">
    <property type="entry name" value="PEP_CTERM"/>
    <property type="match status" value="1"/>
</dbReference>
<dbReference type="NCBIfam" id="TIGR03382">
    <property type="entry name" value="GC_trans_RRR"/>
    <property type="match status" value="1"/>
</dbReference>
<dbReference type="InterPro" id="IPR013424">
    <property type="entry name" value="Ice-binding_C"/>
</dbReference>
<evidence type="ECO:0000256" key="1">
    <source>
        <dbReference type="SAM" id="MobiDB-lite"/>
    </source>
</evidence>
<accession>A0AAT9FQ99</accession>
<reference evidence="2" key="1">
    <citation type="submission" date="2024-07" db="EMBL/GenBank/DDBJ databases">
        <title>Complete genome sequence of Verrucomicrobiaceae bacterium NT6N.</title>
        <authorList>
            <person name="Huang C."/>
            <person name="Takami H."/>
            <person name="Hamasaki K."/>
        </authorList>
    </citation>
    <scope>NUCLEOTIDE SEQUENCE</scope>
    <source>
        <strain evidence="2">NT6N</strain>
    </source>
</reference>
<organism evidence="2">
    <name type="scientific">Oceaniferula spumae</name>
    <dbReference type="NCBI Taxonomy" id="2979115"/>
    <lineage>
        <taxon>Bacteria</taxon>
        <taxon>Pseudomonadati</taxon>
        <taxon>Verrucomicrobiota</taxon>
        <taxon>Verrucomicrobiia</taxon>
        <taxon>Verrucomicrobiales</taxon>
        <taxon>Verrucomicrobiaceae</taxon>
        <taxon>Oceaniferula</taxon>
    </lineage>
</organism>
<gene>
    <name evidence="2" type="ORF">NT6N_31120</name>
</gene>